<dbReference type="Pfam" id="PF12710">
    <property type="entry name" value="HAD"/>
    <property type="match status" value="1"/>
</dbReference>
<dbReference type="Gene3D" id="3.40.50.1000">
    <property type="entry name" value="HAD superfamily/HAD-like"/>
    <property type="match status" value="1"/>
</dbReference>
<evidence type="ECO:0000256" key="5">
    <source>
        <dbReference type="ARBA" id="ARBA00022723"/>
    </source>
</evidence>
<dbReference type="EMBL" id="AZHW01001342">
    <property type="protein sequence ID" value="ETW92936.1"/>
    <property type="molecule type" value="Genomic_DNA"/>
</dbReference>
<dbReference type="PANTHER" id="PTHR43344:SF2">
    <property type="entry name" value="PHOSPHOSERINE PHOSPHATASE"/>
    <property type="match status" value="1"/>
</dbReference>
<evidence type="ECO:0000256" key="1">
    <source>
        <dbReference type="ARBA" id="ARBA00001946"/>
    </source>
</evidence>
<dbReference type="AlphaFoldDB" id="W4L6H6"/>
<dbReference type="InterPro" id="IPR050582">
    <property type="entry name" value="HAD-like_SerB"/>
</dbReference>
<dbReference type="InterPro" id="IPR036412">
    <property type="entry name" value="HAD-like_sf"/>
</dbReference>
<organism evidence="11 12">
    <name type="scientific">Entotheonella factor</name>
    <dbReference type="NCBI Taxonomy" id="1429438"/>
    <lineage>
        <taxon>Bacteria</taxon>
        <taxon>Pseudomonadati</taxon>
        <taxon>Nitrospinota/Tectimicrobiota group</taxon>
        <taxon>Candidatus Tectimicrobiota</taxon>
        <taxon>Candidatus Entotheonellia</taxon>
        <taxon>Candidatus Entotheonellales</taxon>
        <taxon>Candidatus Entotheonellaceae</taxon>
        <taxon>Candidatus Entotheonella</taxon>
    </lineage>
</organism>
<keyword evidence="12" id="KW-1185">Reference proteome</keyword>
<dbReference type="EC" id="3.1.3.3" evidence="3"/>
<dbReference type="Gene3D" id="1.10.150.210">
    <property type="entry name" value="Phosphoserine phosphatase, domain 2"/>
    <property type="match status" value="1"/>
</dbReference>
<evidence type="ECO:0000256" key="4">
    <source>
        <dbReference type="ARBA" id="ARBA00022605"/>
    </source>
</evidence>
<evidence type="ECO:0000256" key="9">
    <source>
        <dbReference type="ARBA" id="ARBA00048138"/>
    </source>
</evidence>
<dbReference type="SUPFAM" id="SSF56784">
    <property type="entry name" value="HAD-like"/>
    <property type="match status" value="1"/>
</dbReference>
<reference evidence="11 12" key="1">
    <citation type="journal article" date="2014" name="Nature">
        <title>An environmental bacterial taxon with a large and distinct metabolic repertoire.</title>
        <authorList>
            <person name="Wilson M.C."/>
            <person name="Mori T."/>
            <person name="Ruckert C."/>
            <person name="Uria A.R."/>
            <person name="Helf M.J."/>
            <person name="Takada K."/>
            <person name="Gernert C."/>
            <person name="Steffens U.A."/>
            <person name="Heycke N."/>
            <person name="Schmitt S."/>
            <person name="Rinke C."/>
            <person name="Helfrich E.J."/>
            <person name="Brachmann A.O."/>
            <person name="Gurgui C."/>
            <person name="Wakimoto T."/>
            <person name="Kracht M."/>
            <person name="Crusemann M."/>
            <person name="Hentschel U."/>
            <person name="Abe I."/>
            <person name="Matsunaga S."/>
            <person name="Kalinowski J."/>
            <person name="Takeyama H."/>
            <person name="Piel J."/>
        </authorList>
    </citation>
    <scope>NUCLEOTIDE SEQUENCE [LARGE SCALE GENOMIC DNA]</scope>
    <source>
        <strain evidence="12">TSY1</strain>
    </source>
</reference>
<dbReference type="GO" id="GO:0036424">
    <property type="term" value="F:L-phosphoserine phosphatase activity"/>
    <property type="evidence" value="ECO:0007669"/>
    <property type="project" value="TreeGrafter"/>
</dbReference>
<gene>
    <name evidence="11" type="ORF">ETSY1_41465</name>
</gene>
<dbReference type="NCBIfam" id="TIGR01488">
    <property type="entry name" value="HAD-SF-IB"/>
    <property type="match status" value="1"/>
</dbReference>
<dbReference type="GO" id="GO:0006564">
    <property type="term" value="P:L-serine biosynthetic process"/>
    <property type="evidence" value="ECO:0007669"/>
    <property type="project" value="UniProtKB-KW"/>
</dbReference>
<keyword evidence="8" id="KW-0718">Serine biosynthesis</keyword>
<evidence type="ECO:0000313" key="11">
    <source>
        <dbReference type="EMBL" id="ETW92936.1"/>
    </source>
</evidence>
<evidence type="ECO:0000256" key="6">
    <source>
        <dbReference type="ARBA" id="ARBA00022801"/>
    </source>
</evidence>
<accession>W4L6H6</accession>
<name>W4L6H6_ENTF1</name>
<comment type="pathway">
    <text evidence="2">Amino-acid biosynthesis; L-serine biosynthesis; L-serine from 3-phospho-D-glycerate: step 3/3.</text>
</comment>
<keyword evidence="6" id="KW-0378">Hydrolase</keyword>
<dbReference type="InterPro" id="IPR023214">
    <property type="entry name" value="HAD_sf"/>
</dbReference>
<comment type="cofactor">
    <cofactor evidence="1">
        <name>Mg(2+)</name>
        <dbReference type="ChEBI" id="CHEBI:18420"/>
    </cofactor>
</comment>
<comment type="caution">
    <text evidence="11">The sequence shown here is derived from an EMBL/GenBank/DDBJ whole genome shotgun (WGS) entry which is preliminary data.</text>
</comment>
<evidence type="ECO:0000256" key="3">
    <source>
        <dbReference type="ARBA" id="ARBA00012640"/>
    </source>
</evidence>
<evidence type="ECO:0000256" key="8">
    <source>
        <dbReference type="ARBA" id="ARBA00023299"/>
    </source>
</evidence>
<comment type="catalytic activity">
    <reaction evidence="9">
        <text>O-phospho-L-serine + H2O = L-serine + phosphate</text>
        <dbReference type="Rhea" id="RHEA:21208"/>
        <dbReference type="ChEBI" id="CHEBI:15377"/>
        <dbReference type="ChEBI" id="CHEBI:33384"/>
        <dbReference type="ChEBI" id="CHEBI:43474"/>
        <dbReference type="ChEBI" id="CHEBI:57524"/>
        <dbReference type="EC" id="3.1.3.3"/>
    </reaction>
</comment>
<protein>
    <recommendedName>
        <fullName evidence="3">phosphoserine phosphatase</fullName>
        <ecNumber evidence="3">3.1.3.3</ecNumber>
    </recommendedName>
</protein>
<dbReference type="HOGENOM" id="CLU_036368_2_1_7"/>
<keyword evidence="4" id="KW-0028">Amino-acid biosynthesis</keyword>
<keyword evidence="7" id="KW-0460">Magnesium</keyword>
<dbReference type="PANTHER" id="PTHR43344">
    <property type="entry name" value="PHOSPHOSERINE PHOSPHATASE"/>
    <property type="match status" value="1"/>
</dbReference>
<evidence type="ECO:0000256" key="2">
    <source>
        <dbReference type="ARBA" id="ARBA00005135"/>
    </source>
</evidence>
<dbReference type="GO" id="GO:0000287">
    <property type="term" value="F:magnesium ion binding"/>
    <property type="evidence" value="ECO:0007669"/>
    <property type="project" value="TreeGrafter"/>
</dbReference>
<proteinExistence type="predicted"/>
<sequence>MFDCDSTLSGIEGIDELGRLRSPEIGDHIAQLTTDAMDGRVPVEDVFGLRLNLIQPSQQECTGIAQRYLDHVEPHAKRIIAQLKDEDWDIAILSGGFEPCIAPLAAYLGIDRIEAVPLSFDASGAYAGYATDYPTTRSGGKLDAIRQIKTQDAYTLTVMVGDGVSDLETKPGVDCFIGFGAYIIRDRVLAEADAFIYSLDELPALLRTVDDIRERKTS</sequence>
<dbReference type="Proteomes" id="UP000019141">
    <property type="component" value="Unassembled WGS sequence"/>
</dbReference>
<evidence type="ECO:0000313" key="12">
    <source>
        <dbReference type="Proteomes" id="UP000019141"/>
    </source>
</evidence>
<evidence type="ECO:0000256" key="7">
    <source>
        <dbReference type="ARBA" id="ARBA00022842"/>
    </source>
</evidence>
<comment type="catalytic activity">
    <reaction evidence="10">
        <text>O-phospho-D-serine + H2O = D-serine + phosphate</text>
        <dbReference type="Rhea" id="RHEA:24873"/>
        <dbReference type="ChEBI" id="CHEBI:15377"/>
        <dbReference type="ChEBI" id="CHEBI:35247"/>
        <dbReference type="ChEBI" id="CHEBI:43474"/>
        <dbReference type="ChEBI" id="CHEBI:58680"/>
        <dbReference type="EC" id="3.1.3.3"/>
    </reaction>
</comment>
<keyword evidence="5" id="KW-0479">Metal-binding</keyword>
<evidence type="ECO:0000256" key="10">
    <source>
        <dbReference type="ARBA" id="ARBA00048523"/>
    </source>
</evidence>
<dbReference type="GO" id="GO:0005737">
    <property type="term" value="C:cytoplasm"/>
    <property type="evidence" value="ECO:0007669"/>
    <property type="project" value="TreeGrafter"/>
</dbReference>